<comment type="caution">
    <text evidence="1">The sequence shown here is derived from an EMBL/GenBank/DDBJ whole genome shotgun (WGS) entry which is preliminary data.</text>
</comment>
<dbReference type="Proteomes" id="UP000321926">
    <property type="component" value="Unassembled WGS sequence"/>
</dbReference>
<evidence type="ECO:0000313" key="2">
    <source>
        <dbReference type="Proteomes" id="UP000321926"/>
    </source>
</evidence>
<proteinExistence type="predicted"/>
<sequence length="144" mass="15538">MIKADFNLSAVRKYIAEQVREYELHVIQAFTDAGNAWQERAKLKTKSQGSFGNITFNLRSSIGYILLKDGVELAESFEVVGTGDAGAEKGLAYARELAGNYPAGIVLICVAGMEYAAAVESKGYDVITGSSLYMEQDLAELLAA</sequence>
<organism evidence="1 2">
    <name type="scientific">Pontibacter qinzhouensis</name>
    <dbReference type="NCBI Taxonomy" id="2603253"/>
    <lineage>
        <taxon>Bacteria</taxon>
        <taxon>Pseudomonadati</taxon>
        <taxon>Bacteroidota</taxon>
        <taxon>Cytophagia</taxon>
        <taxon>Cytophagales</taxon>
        <taxon>Hymenobacteraceae</taxon>
        <taxon>Pontibacter</taxon>
    </lineage>
</organism>
<dbReference type="AlphaFoldDB" id="A0A5C8KD85"/>
<protein>
    <submittedName>
        <fullName evidence="1">Uncharacterized protein</fullName>
    </submittedName>
</protein>
<gene>
    <name evidence="1" type="ORF">FVR03_01340</name>
</gene>
<dbReference type="OrthoDB" id="770653at2"/>
<evidence type="ECO:0000313" key="1">
    <source>
        <dbReference type="EMBL" id="TXK52388.1"/>
    </source>
</evidence>
<name>A0A5C8KD85_9BACT</name>
<reference evidence="1 2" key="1">
    <citation type="submission" date="2019-08" db="EMBL/GenBank/DDBJ databases">
        <authorList>
            <person name="Shi S."/>
        </authorList>
    </citation>
    <scope>NUCLEOTIDE SEQUENCE [LARGE SCALE GENOMIC DNA]</scope>
    <source>
        <strain evidence="1 2">GY10130</strain>
    </source>
</reference>
<dbReference type="RefSeq" id="WP_147919960.1">
    <property type="nucleotide sequence ID" value="NZ_VRTY01000003.1"/>
</dbReference>
<keyword evidence="2" id="KW-1185">Reference proteome</keyword>
<dbReference type="EMBL" id="VRTY01000003">
    <property type="protein sequence ID" value="TXK52388.1"/>
    <property type="molecule type" value="Genomic_DNA"/>
</dbReference>
<accession>A0A5C8KD85</accession>